<keyword evidence="3" id="KW-1185">Reference proteome</keyword>
<feature type="compositionally biased region" description="Low complexity" evidence="1">
    <location>
        <begin position="1"/>
        <end position="19"/>
    </location>
</feature>
<feature type="compositionally biased region" description="Pro residues" evidence="1">
    <location>
        <begin position="47"/>
        <end position="56"/>
    </location>
</feature>
<dbReference type="AlphaFoldDB" id="E9G6W7"/>
<evidence type="ECO:0000313" key="3">
    <source>
        <dbReference type="Proteomes" id="UP000000305"/>
    </source>
</evidence>
<organism evidence="2 3">
    <name type="scientific">Daphnia pulex</name>
    <name type="common">Water flea</name>
    <dbReference type="NCBI Taxonomy" id="6669"/>
    <lineage>
        <taxon>Eukaryota</taxon>
        <taxon>Metazoa</taxon>
        <taxon>Ecdysozoa</taxon>
        <taxon>Arthropoda</taxon>
        <taxon>Crustacea</taxon>
        <taxon>Branchiopoda</taxon>
        <taxon>Diplostraca</taxon>
        <taxon>Cladocera</taxon>
        <taxon>Anomopoda</taxon>
        <taxon>Daphniidae</taxon>
        <taxon>Daphnia</taxon>
    </lineage>
</organism>
<reference evidence="2 3" key="1">
    <citation type="journal article" date="2011" name="Science">
        <title>The ecoresponsive genome of Daphnia pulex.</title>
        <authorList>
            <person name="Colbourne J.K."/>
            <person name="Pfrender M.E."/>
            <person name="Gilbert D."/>
            <person name="Thomas W.K."/>
            <person name="Tucker A."/>
            <person name="Oakley T.H."/>
            <person name="Tokishita S."/>
            <person name="Aerts A."/>
            <person name="Arnold G.J."/>
            <person name="Basu M.K."/>
            <person name="Bauer D.J."/>
            <person name="Caceres C.E."/>
            <person name="Carmel L."/>
            <person name="Casola C."/>
            <person name="Choi J.H."/>
            <person name="Detter J.C."/>
            <person name="Dong Q."/>
            <person name="Dusheyko S."/>
            <person name="Eads B.D."/>
            <person name="Frohlich T."/>
            <person name="Geiler-Samerotte K.A."/>
            <person name="Gerlach D."/>
            <person name="Hatcher P."/>
            <person name="Jogdeo S."/>
            <person name="Krijgsveld J."/>
            <person name="Kriventseva E.V."/>
            <person name="Kultz D."/>
            <person name="Laforsch C."/>
            <person name="Lindquist E."/>
            <person name="Lopez J."/>
            <person name="Manak J.R."/>
            <person name="Muller J."/>
            <person name="Pangilinan J."/>
            <person name="Patwardhan R.P."/>
            <person name="Pitluck S."/>
            <person name="Pritham E.J."/>
            <person name="Rechtsteiner A."/>
            <person name="Rho M."/>
            <person name="Rogozin I.B."/>
            <person name="Sakarya O."/>
            <person name="Salamov A."/>
            <person name="Schaack S."/>
            <person name="Shapiro H."/>
            <person name="Shiga Y."/>
            <person name="Skalitzky C."/>
            <person name="Smith Z."/>
            <person name="Souvorov A."/>
            <person name="Sung W."/>
            <person name="Tang Z."/>
            <person name="Tsuchiya D."/>
            <person name="Tu H."/>
            <person name="Vos H."/>
            <person name="Wang M."/>
            <person name="Wolf Y.I."/>
            <person name="Yamagata H."/>
            <person name="Yamada T."/>
            <person name="Ye Y."/>
            <person name="Shaw J.R."/>
            <person name="Andrews J."/>
            <person name="Crease T.J."/>
            <person name="Tang H."/>
            <person name="Lucas S.M."/>
            <person name="Robertson H.M."/>
            <person name="Bork P."/>
            <person name="Koonin E.V."/>
            <person name="Zdobnov E.M."/>
            <person name="Grigoriev I.V."/>
            <person name="Lynch M."/>
            <person name="Boore J.L."/>
        </authorList>
    </citation>
    <scope>NUCLEOTIDE SEQUENCE [LARGE SCALE GENOMIC DNA]</scope>
</reference>
<gene>
    <name evidence="2" type="ORF">DAPPUDRAFT_222879</name>
</gene>
<dbReference type="InParanoid" id="E9G6W7"/>
<feature type="region of interest" description="Disordered" evidence="1">
    <location>
        <begin position="41"/>
        <end position="152"/>
    </location>
</feature>
<feature type="region of interest" description="Disordered" evidence="1">
    <location>
        <begin position="1"/>
        <end position="22"/>
    </location>
</feature>
<evidence type="ECO:0000256" key="1">
    <source>
        <dbReference type="SAM" id="MobiDB-lite"/>
    </source>
</evidence>
<dbReference type="HOGENOM" id="CLU_1541665_0_0_1"/>
<name>E9G6W7_DAPPU</name>
<feature type="compositionally biased region" description="Low complexity" evidence="1">
    <location>
        <begin position="86"/>
        <end position="100"/>
    </location>
</feature>
<proteinExistence type="predicted"/>
<sequence length="174" mass="18365">MADSSNPAPAVQAPSSSSSTMTWRKISLPLPHLFPHLTINLRGHLPPARPSSPPPTGGAGSAAAPVTKAKTGRDWKLRRQKTYDSPGCLNAAASAGAPPLAGKPPPHRPASVVANDSTANVPVSKSTHKREKEKNETGNFADTLSPFPKPEGEKNFALVSLAQRLLENKVEDEE</sequence>
<feature type="compositionally biased region" description="Polar residues" evidence="1">
    <location>
        <begin position="114"/>
        <end position="125"/>
    </location>
</feature>
<dbReference type="KEGG" id="dpx:DAPPUDRAFT_222879"/>
<evidence type="ECO:0000313" key="2">
    <source>
        <dbReference type="EMBL" id="EFX84742.1"/>
    </source>
</evidence>
<dbReference type="Proteomes" id="UP000000305">
    <property type="component" value="Unassembled WGS sequence"/>
</dbReference>
<protein>
    <submittedName>
        <fullName evidence="2">Uncharacterized protein</fullName>
    </submittedName>
</protein>
<dbReference type="EMBL" id="GL732534">
    <property type="protein sequence ID" value="EFX84742.1"/>
    <property type="molecule type" value="Genomic_DNA"/>
</dbReference>
<accession>E9G6W7</accession>